<dbReference type="PANTHER" id="PTHR12558">
    <property type="entry name" value="CELL DIVISION CYCLE 16,23,27"/>
    <property type="match status" value="1"/>
</dbReference>
<evidence type="ECO:0000256" key="7">
    <source>
        <dbReference type="PROSITE-ProRule" id="PRU00339"/>
    </source>
</evidence>
<evidence type="ECO:0000256" key="6">
    <source>
        <dbReference type="ARBA" id="ARBA00023306"/>
    </source>
</evidence>
<dbReference type="InterPro" id="IPR007192">
    <property type="entry name" value="APC8"/>
</dbReference>
<dbReference type="Pfam" id="PF04049">
    <property type="entry name" value="ANAPC8"/>
    <property type="match status" value="1"/>
</dbReference>
<protein>
    <recommendedName>
        <fullName evidence="8">Cdc23 domain-containing protein</fullName>
    </recommendedName>
</protein>
<dbReference type="Gene3D" id="1.25.40.10">
    <property type="entry name" value="Tetratricopeptide repeat domain"/>
    <property type="match status" value="2"/>
</dbReference>
<keyword evidence="5 7" id="KW-0802">TPR repeat</keyword>
<dbReference type="Pfam" id="PF13174">
    <property type="entry name" value="TPR_6"/>
    <property type="match status" value="1"/>
</dbReference>
<comment type="caution">
    <text evidence="9">The sequence shown here is derived from an EMBL/GenBank/DDBJ whole genome shotgun (WGS) entry which is preliminary data.</text>
</comment>
<evidence type="ECO:0000256" key="2">
    <source>
        <dbReference type="ARBA" id="ARBA00022737"/>
    </source>
</evidence>
<evidence type="ECO:0000256" key="4">
    <source>
        <dbReference type="ARBA" id="ARBA00022786"/>
    </source>
</evidence>
<dbReference type="Pfam" id="PF13181">
    <property type="entry name" value="TPR_8"/>
    <property type="match status" value="1"/>
</dbReference>
<keyword evidence="4" id="KW-0833">Ubl conjugation pathway</keyword>
<evidence type="ECO:0000259" key="8">
    <source>
        <dbReference type="Pfam" id="PF04049"/>
    </source>
</evidence>
<dbReference type="SUPFAM" id="SSF48452">
    <property type="entry name" value="TPR-like"/>
    <property type="match status" value="2"/>
</dbReference>
<dbReference type="GO" id="GO:0045842">
    <property type="term" value="P:positive regulation of mitotic metaphase/anaphase transition"/>
    <property type="evidence" value="ECO:0007669"/>
    <property type="project" value="TreeGrafter"/>
</dbReference>
<dbReference type="PANTHER" id="PTHR12558:SF10">
    <property type="entry name" value="CELL DIVISION CYCLE PROTEIN 23 HOMOLOG"/>
    <property type="match status" value="1"/>
</dbReference>
<feature type="domain" description="Cdc23" evidence="8">
    <location>
        <begin position="5"/>
        <end position="251"/>
    </location>
</feature>
<feature type="repeat" description="TPR" evidence="7">
    <location>
        <begin position="429"/>
        <end position="462"/>
    </location>
</feature>
<dbReference type="Pfam" id="PF13432">
    <property type="entry name" value="TPR_16"/>
    <property type="match status" value="1"/>
</dbReference>
<evidence type="ECO:0000313" key="9">
    <source>
        <dbReference type="EMBL" id="PVU97431.1"/>
    </source>
</evidence>
<dbReference type="PROSITE" id="PS50005">
    <property type="entry name" value="TPR"/>
    <property type="match status" value="3"/>
</dbReference>
<feature type="repeat" description="TPR" evidence="7">
    <location>
        <begin position="361"/>
        <end position="394"/>
    </location>
</feature>
<keyword evidence="1" id="KW-0132">Cell division</keyword>
<dbReference type="InterPro" id="IPR011990">
    <property type="entry name" value="TPR-like_helical_dom_sf"/>
</dbReference>
<proteinExistence type="predicted"/>
<accession>A0A2T9YYL4</accession>
<dbReference type="GO" id="GO:0051301">
    <property type="term" value="P:cell division"/>
    <property type="evidence" value="ECO:0007669"/>
    <property type="project" value="UniProtKB-KW"/>
</dbReference>
<organism evidence="9 10">
    <name type="scientific">Smittium simulii</name>
    <dbReference type="NCBI Taxonomy" id="133385"/>
    <lineage>
        <taxon>Eukaryota</taxon>
        <taxon>Fungi</taxon>
        <taxon>Fungi incertae sedis</taxon>
        <taxon>Zoopagomycota</taxon>
        <taxon>Kickxellomycotina</taxon>
        <taxon>Harpellomycetes</taxon>
        <taxon>Harpellales</taxon>
        <taxon>Legeriomycetaceae</taxon>
        <taxon>Smittium</taxon>
    </lineage>
</organism>
<dbReference type="InterPro" id="IPR019734">
    <property type="entry name" value="TPR_rpt"/>
</dbReference>
<dbReference type="OrthoDB" id="10262026at2759"/>
<keyword evidence="10" id="KW-1185">Reference proteome</keyword>
<evidence type="ECO:0000313" key="10">
    <source>
        <dbReference type="Proteomes" id="UP000245383"/>
    </source>
</evidence>
<dbReference type="AlphaFoldDB" id="A0A2T9YYL4"/>
<reference evidence="9 10" key="1">
    <citation type="journal article" date="2018" name="MBio">
        <title>Comparative Genomics Reveals the Core Gene Toolbox for the Fungus-Insect Symbiosis.</title>
        <authorList>
            <person name="Wang Y."/>
            <person name="Stata M."/>
            <person name="Wang W."/>
            <person name="Stajich J.E."/>
            <person name="White M.M."/>
            <person name="Moncalvo J.M."/>
        </authorList>
    </citation>
    <scope>NUCLEOTIDE SEQUENCE [LARGE SCALE GENOMIC DNA]</scope>
    <source>
        <strain evidence="9 10">SWE-8-4</strain>
    </source>
</reference>
<gene>
    <name evidence="9" type="ORF">BB561_000537</name>
</gene>
<evidence type="ECO:0000256" key="5">
    <source>
        <dbReference type="ARBA" id="ARBA00022803"/>
    </source>
</evidence>
<dbReference type="STRING" id="133385.A0A2T9YYL4"/>
<evidence type="ECO:0000256" key="3">
    <source>
        <dbReference type="ARBA" id="ARBA00022776"/>
    </source>
</evidence>
<dbReference type="GO" id="GO:0016567">
    <property type="term" value="P:protein ubiquitination"/>
    <property type="evidence" value="ECO:0007669"/>
    <property type="project" value="TreeGrafter"/>
</dbReference>
<dbReference type="SMART" id="SM00028">
    <property type="entry name" value="TPR"/>
    <property type="match status" value="6"/>
</dbReference>
<keyword evidence="2" id="KW-0677">Repeat</keyword>
<name>A0A2T9YYL4_9FUNG</name>
<feature type="repeat" description="TPR" evidence="7">
    <location>
        <begin position="395"/>
        <end position="428"/>
    </location>
</feature>
<evidence type="ECO:0000256" key="1">
    <source>
        <dbReference type="ARBA" id="ARBA00022618"/>
    </source>
</evidence>
<keyword evidence="6" id="KW-0131">Cell cycle</keyword>
<dbReference type="GO" id="GO:0031145">
    <property type="term" value="P:anaphase-promoting complex-dependent catabolic process"/>
    <property type="evidence" value="ECO:0007669"/>
    <property type="project" value="TreeGrafter"/>
</dbReference>
<dbReference type="EMBL" id="MBFR01000012">
    <property type="protein sequence ID" value="PVU97431.1"/>
    <property type="molecule type" value="Genomic_DNA"/>
</dbReference>
<sequence length="635" mass="73728">MQTEKQLLAQAVVDCTERGLLKAAEWAAEQLNYYAHNKSDSIDKHTKSLENQDLNSVQSLEAHVNNSSNNHEIQNEEKFVYYYAKTAFDLREFQKVEYILRNCTSNKSMFLKYYSKYLGIEKKEHESIISKEELNNLLAHLRAELDKSYHSFDAFNYFMQFYNYRYGLVLLKEKQLPLALNNFIKSVNMYEYNWSAWLMIEKCLEVANSVDDIEKQTCGNIVKKAFMAHLSLEAQIFTQTSESQNNFLNYLSILKLSLSNSPFVLGLEAVYFYNLREFEKAEQLLESIYSTNPYSLNYVDIHSNILYVMGDKQKLAQLAKKCTEIQKNRPETCCNYYSLRNEHEKSAIYFEKALKLDPNYYSAWTLLGHEYMHMKNTSQAIGAYRGAVNLNKRDYRAWYGLGLTYEMLKLPHYAIYYFQQASALRPNDYRMLTALANCYEASNQISVAIECYKKILVESPENKSIALYKLGHLYNQIDQKDYAAQFYKILIKEYITFTNINLNSSIASKPAIVADLSFDLGSDIYINMDSELNQNQKSFIDNSFTSAKENSSEMDQFHSKNFQNNLGSGENHSDFTLKHQLDSIASESLLFLAKYEIEKNNISFAKIYLNILISNGSLFRDKAEHLLNSIKNLST</sequence>
<keyword evidence="3" id="KW-0498">Mitosis</keyword>
<dbReference type="Proteomes" id="UP000245383">
    <property type="component" value="Unassembled WGS sequence"/>
</dbReference>
<dbReference type="GO" id="GO:0005680">
    <property type="term" value="C:anaphase-promoting complex"/>
    <property type="evidence" value="ECO:0007669"/>
    <property type="project" value="InterPro"/>
</dbReference>